<dbReference type="EMBL" id="POSP01000001">
    <property type="protein sequence ID" value="PND40213.1"/>
    <property type="molecule type" value="Genomic_DNA"/>
</dbReference>
<feature type="domain" description="EamA" evidence="7">
    <location>
        <begin position="15"/>
        <end position="149"/>
    </location>
</feature>
<dbReference type="PANTHER" id="PTHR32322">
    <property type="entry name" value="INNER MEMBRANE TRANSPORTER"/>
    <property type="match status" value="1"/>
</dbReference>
<keyword evidence="3 6" id="KW-0812">Transmembrane</keyword>
<name>A0A2N8L3D6_9BURK</name>
<evidence type="ECO:0000313" key="9">
    <source>
        <dbReference type="Proteomes" id="UP000235916"/>
    </source>
</evidence>
<reference evidence="8 9" key="1">
    <citation type="submission" date="2018-01" db="EMBL/GenBank/DDBJ databases">
        <title>Draft genome sequence of Paucibacter aquatile CR182 isolated from freshwater of the Nakdong River.</title>
        <authorList>
            <person name="Choi A."/>
            <person name="Chung E.J."/>
        </authorList>
    </citation>
    <scope>NUCLEOTIDE SEQUENCE [LARGE SCALE GENOMIC DNA]</scope>
    <source>
        <strain evidence="8 9">CR182</strain>
    </source>
</reference>
<evidence type="ECO:0000256" key="6">
    <source>
        <dbReference type="SAM" id="Phobius"/>
    </source>
</evidence>
<feature type="transmembrane region" description="Helical" evidence="6">
    <location>
        <begin position="131"/>
        <end position="152"/>
    </location>
</feature>
<feature type="transmembrane region" description="Helical" evidence="6">
    <location>
        <begin position="104"/>
        <end position="124"/>
    </location>
</feature>
<feature type="transmembrane region" description="Helical" evidence="6">
    <location>
        <begin position="164"/>
        <end position="184"/>
    </location>
</feature>
<dbReference type="GO" id="GO:0016020">
    <property type="term" value="C:membrane"/>
    <property type="evidence" value="ECO:0007669"/>
    <property type="project" value="UniProtKB-SubCell"/>
</dbReference>
<evidence type="ECO:0000256" key="4">
    <source>
        <dbReference type="ARBA" id="ARBA00022989"/>
    </source>
</evidence>
<proteinExistence type="inferred from homology"/>
<feature type="transmembrane region" description="Helical" evidence="6">
    <location>
        <begin position="12"/>
        <end position="36"/>
    </location>
</feature>
<dbReference type="AlphaFoldDB" id="A0A2N8L3D6"/>
<evidence type="ECO:0000256" key="2">
    <source>
        <dbReference type="ARBA" id="ARBA00007362"/>
    </source>
</evidence>
<feature type="transmembrane region" description="Helical" evidence="6">
    <location>
        <begin position="76"/>
        <end position="98"/>
    </location>
</feature>
<gene>
    <name evidence="8" type="ORF">C1O66_02185</name>
</gene>
<organism evidence="8 9">
    <name type="scientific">Kinneretia aquatilis</name>
    <dbReference type="NCBI Taxonomy" id="2070761"/>
    <lineage>
        <taxon>Bacteria</taxon>
        <taxon>Pseudomonadati</taxon>
        <taxon>Pseudomonadota</taxon>
        <taxon>Betaproteobacteria</taxon>
        <taxon>Burkholderiales</taxon>
        <taxon>Sphaerotilaceae</taxon>
        <taxon>Roseateles</taxon>
    </lineage>
</organism>
<dbReference type="RefSeq" id="WP_102766347.1">
    <property type="nucleotide sequence ID" value="NZ_POSP01000001.1"/>
</dbReference>
<dbReference type="InterPro" id="IPR037185">
    <property type="entry name" value="EmrE-like"/>
</dbReference>
<keyword evidence="5 6" id="KW-0472">Membrane</keyword>
<dbReference type="InterPro" id="IPR050638">
    <property type="entry name" value="AA-Vitamin_Transporters"/>
</dbReference>
<evidence type="ECO:0000313" key="8">
    <source>
        <dbReference type="EMBL" id="PND40213.1"/>
    </source>
</evidence>
<feature type="transmembrane region" description="Helical" evidence="6">
    <location>
        <begin position="48"/>
        <end position="64"/>
    </location>
</feature>
<evidence type="ECO:0000256" key="5">
    <source>
        <dbReference type="ARBA" id="ARBA00023136"/>
    </source>
</evidence>
<evidence type="ECO:0000256" key="3">
    <source>
        <dbReference type="ARBA" id="ARBA00022692"/>
    </source>
</evidence>
<dbReference type="InterPro" id="IPR000620">
    <property type="entry name" value="EamA_dom"/>
</dbReference>
<feature type="domain" description="EamA" evidence="7">
    <location>
        <begin position="166"/>
        <end position="298"/>
    </location>
</feature>
<keyword evidence="9" id="KW-1185">Reference proteome</keyword>
<sequence length="322" mass="33334">MNPSTQQPSQGQALLGLLAACSAGMLWGTGALVVDVLVSRHGFSPENISFWRFSVGALVLLAVYGRQIDWAALKSLWLTLVAAGAAMAGYVLCWFLGIERIGPSVPTLIALCLPPVLVTLIGLARGTEAPGLGLFAALCAALAGTVMLVLGHGAGIDVGHTQNLWIGVAFSVASALLYTGFTLVSSRLSVSMGPGPSSACLTVIAAVSTSLFALIRPFHWPDSIPPQAWFLYLGLVTAALALLAFSWGAARLSPSTLTVATLMEPLTAVLLSALLLNQSLRASQWLGGALLLVSIWVLGRRQAAVTGKKAGQNPPSCDTPGP</sequence>
<feature type="transmembrane region" description="Helical" evidence="6">
    <location>
        <begin position="196"/>
        <end position="215"/>
    </location>
</feature>
<comment type="similarity">
    <text evidence="2">Belongs to the EamA transporter family.</text>
</comment>
<dbReference type="Proteomes" id="UP000235916">
    <property type="component" value="Unassembled WGS sequence"/>
</dbReference>
<evidence type="ECO:0000256" key="1">
    <source>
        <dbReference type="ARBA" id="ARBA00004141"/>
    </source>
</evidence>
<feature type="transmembrane region" description="Helical" evidence="6">
    <location>
        <begin position="282"/>
        <end position="299"/>
    </location>
</feature>
<feature type="transmembrane region" description="Helical" evidence="6">
    <location>
        <begin position="227"/>
        <end position="245"/>
    </location>
</feature>
<evidence type="ECO:0000259" key="7">
    <source>
        <dbReference type="Pfam" id="PF00892"/>
    </source>
</evidence>
<comment type="subcellular location">
    <subcellularLocation>
        <location evidence="1">Membrane</location>
        <topology evidence="1">Multi-pass membrane protein</topology>
    </subcellularLocation>
</comment>
<protein>
    <submittedName>
        <fullName evidence="8">EamA family transporter</fullName>
    </submittedName>
</protein>
<dbReference type="PANTHER" id="PTHR32322:SF2">
    <property type="entry name" value="EAMA DOMAIN-CONTAINING PROTEIN"/>
    <property type="match status" value="1"/>
</dbReference>
<dbReference type="OrthoDB" id="8724050at2"/>
<accession>A0A2N8L3D6</accession>
<dbReference type="SUPFAM" id="SSF103481">
    <property type="entry name" value="Multidrug resistance efflux transporter EmrE"/>
    <property type="match status" value="2"/>
</dbReference>
<comment type="caution">
    <text evidence="8">The sequence shown here is derived from an EMBL/GenBank/DDBJ whole genome shotgun (WGS) entry which is preliminary data.</text>
</comment>
<keyword evidence="4 6" id="KW-1133">Transmembrane helix</keyword>
<dbReference type="Pfam" id="PF00892">
    <property type="entry name" value="EamA"/>
    <property type="match status" value="2"/>
</dbReference>